<evidence type="ECO:0000313" key="5">
    <source>
        <dbReference type="EMBL" id="OCF37768.1"/>
    </source>
</evidence>
<evidence type="ECO:0000256" key="1">
    <source>
        <dbReference type="ARBA" id="ARBA00022679"/>
    </source>
</evidence>
<feature type="region of interest" description="Disordered" evidence="3">
    <location>
        <begin position="1"/>
        <end position="29"/>
    </location>
</feature>
<dbReference type="Pfam" id="PF00583">
    <property type="entry name" value="Acetyltransf_1"/>
    <property type="match status" value="1"/>
</dbReference>
<sequence length="214" mass="23387">MTNLPRSDSELGHADSLPPSAEATAKTRNSTSASPYTFRLASTADAAAISSLVGSTWAEHFGTSVSPADLDEYLNVSLAPAQICKEISEPSYKFVLATTARHNDQESGSPEEIVGVAQLHAGPPEECLTLPNPIFLKRFYLKTSTHGTGLALTLLQSAERLARDLGYQSIWLGVWEGNARGMRFYEKVGFERKGEQYFYAGGSKRRDWVLEKAL</sequence>
<dbReference type="AlphaFoldDB" id="A0A1B9H3C7"/>
<reference evidence="6" key="2">
    <citation type="submission" date="2013-12" db="EMBL/GenBank/DDBJ databases">
        <title>Evolution of pathogenesis and genome organization in the Tremellales.</title>
        <authorList>
            <person name="Cuomo C."/>
            <person name="Litvintseva A."/>
            <person name="Heitman J."/>
            <person name="Chen Y."/>
            <person name="Sun S."/>
            <person name="Springer D."/>
            <person name="Dromer F."/>
            <person name="Young S."/>
            <person name="Zeng Q."/>
            <person name="Chapman S."/>
            <person name="Gujja S."/>
            <person name="Saif S."/>
            <person name="Birren B."/>
        </authorList>
    </citation>
    <scope>NUCLEOTIDE SEQUENCE [LARGE SCALE GENOMIC DNA]</scope>
    <source>
        <strain evidence="6">BCC8398</strain>
    </source>
</reference>
<organism evidence="5 6">
    <name type="scientific">Kwoniella heveanensis BCC8398</name>
    <dbReference type="NCBI Taxonomy" id="1296120"/>
    <lineage>
        <taxon>Eukaryota</taxon>
        <taxon>Fungi</taxon>
        <taxon>Dikarya</taxon>
        <taxon>Basidiomycota</taxon>
        <taxon>Agaricomycotina</taxon>
        <taxon>Tremellomycetes</taxon>
        <taxon>Tremellales</taxon>
        <taxon>Cryptococcaceae</taxon>
        <taxon>Kwoniella</taxon>
    </lineage>
</organism>
<dbReference type="InterPro" id="IPR000182">
    <property type="entry name" value="GNAT_dom"/>
</dbReference>
<reference evidence="5 6" key="1">
    <citation type="submission" date="2013-07" db="EMBL/GenBank/DDBJ databases">
        <title>The Genome Sequence of Cryptococcus heveanensis BCC8398.</title>
        <authorList>
            <consortium name="The Broad Institute Genome Sequencing Platform"/>
            <person name="Cuomo C."/>
            <person name="Litvintseva A."/>
            <person name="Chen Y."/>
            <person name="Heitman J."/>
            <person name="Sun S."/>
            <person name="Springer D."/>
            <person name="Dromer F."/>
            <person name="Young S.K."/>
            <person name="Zeng Q."/>
            <person name="Gargeya S."/>
            <person name="Fitzgerald M."/>
            <person name="Abouelleil A."/>
            <person name="Alvarado L."/>
            <person name="Berlin A.M."/>
            <person name="Chapman S.B."/>
            <person name="Dewar J."/>
            <person name="Goldberg J."/>
            <person name="Griggs A."/>
            <person name="Gujja S."/>
            <person name="Hansen M."/>
            <person name="Howarth C."/>
            <person name="Imamovic A."/>
            <person name="Larimer J."/>
            <person name="McCowan C."/>
            <person name="Murphy C."/>
            <person name="Pearson M."/>
            <person name="Priest M."/>
            <person name="Roberts A."/>
            <person name="Saif S."/>
            <person name="Shea T."/>
            <person name="Sykes S."/>
            <person name="Wortman J."/>
            <person name="Nusbaum C."/>
            <person name="Birren B."/>
        </authorList>
    </citation>
    <scope>NUCLEOTIDE SEQUENCE [LARGE SCALE GENOMIC DNA]</scope>
    <source>
        <strain evidence="5 6">BCC8398</strain>
    </source>
</reference>
<evidence type="ECO:0000256" key="2">
    <source>
        <dbReference type="ARBA" id="ARBA00023315"/>
    </source>
</evidence>
<evidence type="ECO:0000259" key="4">
    <source>
        <dbReference type="PROSITE" id="PS51186"/>
    </source>
</evidence>
<dbReference type="OrthoDB" id="9975416at2759"/>
<dbReference type="SUPFAM" id="SSF55729">
    <property type="entry name" value="Acyl-CoA N-acyltransferases (Nat)"/>
    <property type="match status" value="1"/>
</dbReference>
<accession>A0A1B9H3C7</accession>
<dbReference type="PROSITE" id="PS51186">
    <property type="entry name" value="GNAT"/>
    <property type="match status" value="1"/>
</dbReference>
<dbReference type="Proteomes" id="UP000092666">
    <property type="component" value="Unassembled WGS sequence"/>
</dbReference>
<feature type="domain" description="N-acetyltransferase" evidence="4">
    <location>
        <begin position="36"/>
        <end position="214"/>
    </location>
</feature>
<evidence type="ECO:0000256" key="3">
    <source>
        <dbReference type="SAM" id="MobiDB-lite"/>
    </source>
</evidence>
<dbReference type="InterPro" id="IPR050832">
    <property type="entry name" value="Bact_Acetyltransf"/>
</dbReference>
<dbReference type="InterPro" id="IPR016181">
    <property type="entry name" value="Acyl_CoA_acyltransferase"/>
</dbReference>
<dbReference type="GO" id="GO:0016747">
    <property type="term" value="F:acyltransferase activity, transferring groups other than amino-acyl groups"/>
    <property type="evidence" value="ECO:0007669"/>
    <property type="project" value="InterPro"/>
</dbReference>
<name>A0A1B9H3C7_9TREE</name>
<keyword evidence="1" id="KW-0808">Transferase</keyword>
<dbReference type="PANTHER" id="PTHR43877">
    <property type="entry name" value="AMINOALKYLPHOSPHONATE N-ACETYLTRANSFERASE-RELATED-RELATED"/>
    <property type="match status" value="1"/>
</dbReference>
<dbReference type="EMBL" id="KV700122">
    <property type="protein sequence ID" value="OCF37768.1"/>
    <property type="molecule type" value="Genomic_DNA"/>
</dbReference>
<gene>
    <name evidence="5" type="ORF">I316_00895</name>
</gene>
<proteinExistence type="predicted"/>
<protein>
    <recommendedName>
        <fullName evidence="4">N-acetyltransferase domain-containing protein</fullName>
    </recommendedName>
</protein>
<keyword evidence="2" id="KW-0012">Acyltransferase</keyword>
<dbReference type="Gene3D" id="3.40.630.30">
    <property type="match status" value="1"/>
</dbReference>
<dbReference type="CDD" id="cd04301">
    <property type="entry name" value="NAT_SF"/>
    <property type="match status" value="1"/>
</dbReference>
<keyword evidence="6" id="KW-1185">Reference proteome</keyword>
<dbReference type="STRING" id="1296120.A0A1B9H3C7"/>
<evidence type="ECO:0000313" key="6">
    <source>
        <dbReference type="Proteomes" id="UP000092666"/>
    </source>
</evidence>